<comment type="similarity">
    <text evidence="1">Belongs to the ATP-dependent AMP-binding enzyme family.</text>
</comment>
<dbReference type="InterPro" id="IPR000873">
    <property type="entry name" value="AMP-dep_synth/lig_dom"/>
</dbReference>
<gene>
    <name evidence="5" type="ORF">GCM10009668_05580</name>
</gene>
<dbReference type="EMBL" id="BAAALG010000002">
    <property type="protein sequence ID" value="GAA1093186.1"/>
    <property type="molecule type" value="Genomic_DNA"/>
</dbReference>
<dbReference type="PANTHER" id="PTHR43201">
    <property type="entry name" value="ACYL-COA SYNTHETASE"/>
    <property type="match status" value="1"/>
</dbReference>
<dbReference type="InterPro" id="IPR020845">
    <property type="entry name" value="AMP-binding_CS"/>
</dbReference>
<dbReference type="InterPro" id="IPR042099">
    <property type="entry name" value="ANL_N_sf"/>
</dbReference>
<feature type="domain" description="AMP-binding enzyme C-terminal" evidence="4">
    <location>
        <begin position="453"/>
        <end position="528"/>
    </location>
</feature>
<dbReference type="NCBIfam" id="NF005801">
    <property type="entry name" value="PRK07656.1"/>
    <property type="match status" value="1"/>
</dbReference>
<evidence type="ECO:0000256" key="1">
    <source>
        <dbReference type="ARBA" id="ARBA00006432"/>
    </source>
</evidence>
<dbReference type="Gene3D" id="3.30.300.30">
    <property type="match status" value="1"/>
</dbReference>
<protein>
    <submittedName>
        <fullName evidence="5">FadD3 family acyl-CoA ligase</fullName>
    </submittedName>
</protein>
<evidence type="ECO:0000259" key="3">
    <source>
        <dbReference type="Pfam" id="PF00501"/>
    </source>
</evidence>
<dbReference type="Gene3D" id="3.40.50.12780">
    <property type="entry name" value="N-terminal domain of ligase-like"/>
    <property type="match status" value="1"/>
</dbReference>
<dbReference type="PANTHER" id="PTHR43201:SF5">
    <property type="entry name" value="MEDIUM-CHAIN ACYL-COA LIGASE ACSF2, MITOCHONDRIAL"/>
    <property type="match status" value="1"/>
</dbReference>
<evidence type="ECO:0000313" key="6">
    <source>
        <dbReference type="Proteomes" id="UP001501581"/>
    </source>
</evidence>
<feature type="domain" description="AMP-dependent synthetase/ligase" evidence="3">
    <location>
        <begin position="14"/>
        <end position="402"/>
    </location>
</feature>
<dbReference type="PROSITE" id="PS00455">
    <property type="entry name" value="AMP_BINDING"/>
    <property type="match status" value="1"/>
</dbReference>
<proteinExistence type="inferred from homology"/>
<organism evidence="5 6">
    <name type="scientific">Nocardioides dubius</name>
    <dbReference type="NCBI Taxonomy" id="317019"/>
    <lineage>
        <taxon>Bacteria</taxon>
        <taxon>Bacillati</taxon>
        <taxon>Actinomycetota</taxon>
        <taxon>Actinomycetes</taxon>
        <taxon>Propionibacteriales</taxon>
        <taxon>Nocardioidaceae</taxon>
        <taxon>Nocardioides</taxon>
    </lineage>
</organism>
<comment type="caution">
    <text evidence="5">The sequence shown here is derived from an EMBL/GenBank/DDBJ whole genome shotgun (WGS) entry which is preliminary data.</text>
</comment>
<dbReference type="GO" id="GO:0016874">
    <property type="term" value="F:ligase activity"/>
    <property type="evidence" value="ECO:0007669"/>
    <property type="project" value="UniProtKB-KW"/>
</dbReference>
<accession>A0ABN1TN08</accession>
<evidence type="ECO:0000313" key="5">
    <source>
        <dbReference type="EMBL" id="GAA1093186.1"/>
    </source>
</evidence>
<evidence type="ECO:0000259" key="4">
    <source>
        <dbReference type="Pfam" id="PF13193"/>
    </source>
</evidence>
<dbReference type="Proteomes" id="UP001501581">
    <property type="component" value="Unassembled WGS sequence"/>
</dbReference>
<evidence type="ECO:0000256" key="2">
    <source>
        <dbReference type="ARBA" id="ARBA00022598"/>
    </source>
</evidence>
<dbReference type="InterPro" id="IPR025110">
    <property type="entry name" value="AMP-bd_C"/>
</dbReference>
<name>A0ABN1TN08_9ACTN</name>
<dbReference type="Pfam" id="PF13193">
    <property type="entry name" value="AMP-binding_C"/>
    <property type="match status" value="1"/>
</dbReference>
<dbReference type="Pfam" id="PF00501">
    <property type="entry name" value="AMP-binding"/>
    <property type="match status" value="1"/>
</dbReference>
<keyword evidence="2 5" id="KW-0436">Ligase</keyword>
<dbReference type="InterPro" id="IPR045851">
    <property type="entry name" value="AMP-bd_C_sf"/>
</dbReference>
<dbReference type="SUPFAM" id="SSF56801">
    <property type="entry name" value="Acetyl-CoA synthetase-like"/>
    <property type="match status" value="1"/>
</dbReference>
<keyword evidence="6" id="KW-1185">Reference proteome</keyword>
<dbReference type="RefSeq" id="WP_343991130.1">
    <property type="nucleotide sequence ID" value="NZ_BAAALG010000002.1"/>
</dbReference>
<sequence>MTTPETLPAAIRAIAATYPERTAVVDGDVRLTWAELHQQVIATARGYRALGLQPGERVCIWVPNTWEWIVAGLAISYAGGVLVPLNTRYKGHEVADVALRTDATLLVVADGFLGRAQAQEIREAAVEVAAQAGRSVDAGSPVPGLPAVRAIVRIGSGEVAGTVAFDALATLGDAVPLNEIEAVASAVSPDDVADILFTSGTTGRSKGVLTAHSQTIAAADVWGTTGEVTVDDRYLVVSPFFHSYGYKVGLVTAVLKGCALYPVAAFNADEVLDLIAAERISVVPGAPTIFHSLLESPKFATTDTSSLRLANTGAASVPQVLVERMQTELSFERVATAFGMTECVMATMCRAGDSDELVATTCGRALDGVELRIADATTGEPLPAGAEGEVLLRGPMVMIGYLDDAEATADAIDGDGWLHTGDVGVVDEAGYLRITDRLKDMYISGGFNVYPAEVEQALARLEGVVEAAVVGVPDERMGEVGKAYVVRRAEATVTADDVIAFARERIANFKVPRYVSFVDTLPRNLSGKVLKNELREDHA</sequence>
<reference evidence="5 6" key="1">
    <citation type="journal article" date="2019" name="Int. J. Syst. Evol. Microbiol.">
        <title>The Global Catalogue of Microorganisms (GCM) 10K type strain sequencing project: providing services to taxonomists for standard genome sequencing and annotation.</title>
        <authorList>
            <consortium name="The Broad Institute Genomics Platform"/>
            <consortium name="The Broad Institute Genome Sequencing Center for Infectious Disease"/>
            <person name="Wu L."/>
            <person name="Ma J."/>
        </authorList>
    </citation>
    <scope>NUCLEOTIDE SEQUENCE [LARGE SCALE GENOMIC DNA]</scope>
    <source>
        <strain evidence="5 6">JCM 13008</strain>
    </source>
</reference>